<gene>
    <name evidence="4" type="primary">KBTBD8</name>
    <name evidence="4" type="ORF">BLAG_LOCUS5351</name>
</gene>
<proteinExistence type="predicted"/>
<evidence type="ECO:0000256" key="1">
    <source>
        <dbReference type="ARBA" id="ARBA00022441"/>
    </source>
</evidence>
<dbReference type="Gene3D" id="3.30.710.10">
    <property type="entry name" value="Potassium Channel Kv1.1, Chain A"/>
    <property type="match status" value="1"/>
</dbReference>
<dbReference type="PANTHER" id="PTHR24412:SF499">
    <property type="entry name" value="KELCH REPEAT AND BTB DOMAIN-CONTAINING PROTEIN 8-LIKE ISOFORM X1"/>
    <property type="match status" value="1"/>
</dbReference>
<dbReference type="SMART" id="SM00875">
    <property type="entry name" value="BACK"/>
    <property type="match status" value="1"/>
</dbReference>
<protein>
    <submittedName>
        <fullName evidence="4">KBTBD8 protein</fullName>
    </submittedName>
</protein>
<dbReference type="EMBL" id="OV696697">
    <property type="protein sequence ID" value="CAH1241922.1"/>
    <property type="molecule type" value="Genomic_DNA"/>
</dbReference>
<dbReference type="AlphaFoldDB" id="A0A8J9YUH7"/>
<evidence type="ECO:0000313" key="5">
    <source>
        <dbReference type="Proteomes" id="UP000838412"/>
    </source>
</evidence>
<dbReference type="InterPro" id="IPR000210">
    <property type="entry name" value="BTB/POZ_dom"/>
</dbReference>
<dbReference type="Pfam" id="PF07707">
    <property type="entry name" value="BACK"/>
    <property type="match status" value="1"/>
</dbReference>
<keyword evidence="2" id="KW-0677">Repeat</keyword>
<dbReference type="SMART" id="SM00225">
    <property type="entry name" value="BTB"/>
    <property type="match status" value="1"/>
</dbReference>
<organism evidence="4 5">
    <name type="scientific">Branchiostoma lanceolatum</name>
    <name type="common">Common lancelet</name>
    <name type="synonym">Amphioxus lanceolatum</name>
    <dbReference type="NCBI Taxonomy" id="7740"/>
    <lineage>
        <taxon>Eukaryota</taxon>
        <taxon>Metazoa</taxon>
        <taxon>Chordata</taxon>
        <taxon>Cephalochordata</taxon>
        <taxon>Leptocardii</taxon>
        <taxon>Amphioxiformes</taxon>
        <taxon>Branchiostomatidae</taxon>
        <taxon>Branchiostoma</taxon>
    </lineage>
</organism>
<feature type="domain" description="BTB" evidence="3">
    <location>
        <begin position="25"/>
        <end position="92"/>
    </location>
</feature>
<evidence type="ECO:0000313" key="4">
    <source>
        <dbReference type="EMBL" id="CAH1241922.1"/>
    </source>
</evidence>
<sequence>MDDPSAHASKLLAYFQRMRKSGQLIDMLLEVEEQVFPCHRAVLSACSAYFHAMFTCGLNETRQRTVRLLEVSAESVAQLIEFAYTGKVEVGRHNVYELYAAACFFQVPQIKKECARFLRRHLDVTNCVQTYVMSDLYGLQSVRKASMRLITEHFLQVSQSRVFLEMPAFQLQDVIASDDVMVTAEQDIVDVIMTWVRVEPEERGKHLPELLMRVRVPYHVFHDDKLEENLETESSDANQQKMSRGNTTFTESLVQLVPRLGFYMKNCIIFHTMSDSLGKGSM</sequence>
<dbReference type="PANTHER" id="PTHR24412">
    <property type="entry name" value="KELCH PROTEIN"/>
    <property type="match status" value="1"/>
</dbReference>
<dbReference type="Gene3D" id="1.25.40.420">
    <property type="match status" value="1"/>
</dbReference>
<dbReference type="SUPFAM" id="SSF54695">
    <property type="entry name" value="POZ domain"/>
    <property type="match status" value="1"/>
</dbReference>
<evidence type="ECO:0000256" key="2">
    <source>
        <dbReference type="ARBA" id="ARBA00022737"/>
    </source>
</evidence>
<evidence type="ECO:0000259" key="3">
    <source>
        <dbReference type="PROSITE" id="PS50097"/>
    </source>
</evidence>
<keyword evidence="5" id="KW-1185">Reference proteome</keyword>
<dbReference type="InterPro" id="IPR011333">
    <property type="entry name" value="SKP1/BTB/POZ_sf"/>
</dbReference>
<dbReference type="OrthoDB" id="10008796at2759"/>
<reference evidence="4" key="1">
    <citation type="submission" date="2022-01" db="EMBL/GenBank/DDBJ databases">
        <authorList>
            <person name="Braso-Vives M."/>
        </authorList>
    </citation>
    <scope>NUCLEOTIDE SEQUENCE</scope>
</reference>
<accession>A0A8J9YUH7</accession>
<dbReference type="Proteomes" id="UP000838412">
    <property type="component" value="Chromosome 12"/>
</dbReference>
<name>A0A8J9YUH7_BRALA</name>
<dbReference type="PROSITE" id="PS50097">
    <property type="entry name" value="BTB"/>
    <property type="match status" value="1"/>
</dbReference>
<keyword evidence="1" id="KW-0880">Kelch repeat</keyword>
<dbReference type="Pfam" id="PF00651">
    <property type="entry name" value="BTB"/>
    <property type="match status" value="1"/>
</dbReference>
<dbReference type="InterPro" id="IPR011705">
    <property type="entry name" value="BACK"/>
</dbReference>